<comment type="subcellular location">
    <subcellularLocation>
        <location evidence="1">Secreted</location>
    </subcellularLocation>
</comment>
<sequence>MAGLSLMILLLATYGVHVKCEEDCSLQVSFEDSQCDYFGTIIDHGKAQTLPEPFCANVTCDAEKKSVTVIGCVEGNKYEEPQENDLAEFPYPQCCLWYVSKMK</sequence>
<evidence type="ECO:0000256" key="3">
    <source>
        <dbReference type="SAM" id="SignalP"/>
    </source>
</evidence>
<reference evidence="5" key="2">
    <citation type="journal article" date="2015" name="J. Proteomics">
        <title>Sexual differences in the sialomes of the zebra tick, Rhipicephalus pulchellus.</title>
        <authorList>
            <person name="Tan A.W."/>
            <person name="Francischetti I.M."/>
            <person name="Slovak M."/>
            <person name="Kini R.M."/>
            <person name="Ribeiro J.M."/>
        </authorList>
    </citation>
    <scope>NUCLEOTIDE SEQUENCE</scope>
    <source>
        <tissue evidence="5">Salivary gland</tissue>
    </source>
</reference>
<dbReference type="InterPro" id="IPR029277">
    <property type="entry name" value="SVWC_dom"/>
</dbReference>
<protein>
    <submittedName>
        <fullName evidence="5">Putative 8.9 kDa family member</fullName>
    </submittedName>
</protein>
<feature type="chain" id="PRO_5003981753" evidence="3">
    <location>
        <begin position="21"/>
        <end position="103"/>
    </location>
</feature>
<keyword evidence="2" id="KW-0964">Secreted</keyword>
<evidence type="ECO:0000256" key="2">
    <source>
        <dbReference type="ARBA" id="ARBA00022525"/>
    </source>
</evidence>
<dbReference type="EMBL" id="GACK01004183">
    <property type="protein sequence ID" value="JAA60851.1"/>
    <property type="molecule type" value="mRNA"/>
</dbReference>
<reference evidence="5" key="1">
    <citation type="submission" date="2012-11" db="EMBL/GenBank/DDBJ databases">
        <authorList>
            <person name="Lucero-Rivera Y.E."/>
            <person name="Tovar-Ramirez D."/>
        </authorList>
    </citation>
    <scope>NUCLEOTIDE SEQUENCE</scope>
    <source>
        <tissue evidence="5">Salivary gland</tissue>
    </source>
</reference>
<accession>L7M957</accession>
<organism evidence="5">
    <name type="scientific">Rhipicephalus pulchellus</name>
    <name type="common">Yellow backed tick</name>
    <name type="synonym">Dermacentor pulchellus</name>
    <dbReference type="NCBI Taxonomy" id="72859"/>
    <lineage>
        <taxon>Eukaryota</taxon>
        <taxon>Metazoa</taxon>
        <taxon>Ecdysozoa</taxon>
        <taxon>Arthropoda</taxon>
        <taxon>Chelicerata</taxon>
        <taxon>Arachnida</taxon>
        <taxon>Acari</taxon>
        <taxon>Parasitiformes</taxon>
        <taxon>Ixodida</taxon>
        <taxon>Ixodoidea</taxon>
        <taxon>Ixodidae</taxon>
        <taxon>Rhipicephalinae</taxon>
        <taxon>Rhipicephalus</taxon>
        <taxon>Rhipicephalus</taxon>
    </lineage>
</organism>
<name>L7M957_RHIPC</name>
<keyword evidence="3" id="KW-0732">Signal</keyword>
<dbReference type="GO" id="GO:0005576">
    <property type="term" value="C:extracellular region"/>
    <property type="evidence" value="ECO:0007669"/>
    <property type="project" value="UniProtKB-SubCell"/>
</dbReference>
<proteinExistence type="evidence at transcript level"/>
<feature type="signal peptide" evidence="3">
    <location>
        <begin position="1"/>
        <end position="20"/>
    </location>
</feature>
<dbReference type="Pfam" id="PF15430">
    <property type="entry name" value="SVWC"/>
    <property type="match status" value="1"/>
</dbReference>
<dbReference type="AlphaFoldDB" id="L7M957"/>
<evidence type="ECO:0000259" key="4">
    <source>
        <dbReference type="Pfam" id="PF15430"/>
    </source>
</evidence>
<evidence type="ECO:0000256" key="1">
    <source>
        <dbReference type="ARBA" id="ARBA00004613"/>
    </source>
</evidence>
<feature type="domain" description="Single" evidence="4">
    <location>
        <begin position="35"/>
        <end position="98"/>
    </location>
</feature>
<evidence type="ECO:0000313" key="5">
    <source>
        <dbReference type="EMBL" id="JAA60851.1"/>
    </source>
</evidence>